<evidence type="ECO:0000313" key="3">
    <source>
        <dbReference type="Proteomes" id="UP001374579"/>
    </source>
</evidence>
<dbReference type="GO" id="GO:0005737">
    <property type="term" value="C:cytoplasm"/>
    <property type="evidence" value="ECO:0007669"/>
    <property type="project" value="TreeGrafter"/>
</dbReference>
<sequence length="388" mass="44205">MPRWTVQLEGGPRRVNHAAISAGHKIFSFGGYCTGEDYEHTKPIDVHVLNTVSLRWRLLPAVGQEEEANVPYQRYGHTAVNYNDCAYIWGGRNDTDGACGILFCFDTESYTWSRPPINGEPPPARDGHSACVLDQKMFIFGGYEEVSDLFSDRIFTLDFTNFCWEYVKTKGTPAKWRDFHTATAIGSKMYVFGGRSDEGGEMFTNREIYCNKMHVYDTDTNSWSTLPSPPGVKPTGRRSHSTFEYNGCLYVFGGYNGLLDHHFHDLYTYDPETRKWSMVLPVGKGPSARRRQCCCVVESKVYLFGGTSPREPPPNQRTYRNRQERMAASELIDHADLHVLDFNPSLKTLCLLVVIEHNLERVLLPHDLRWELEAMTKNNTISRSLTNG</sequence>
<evidence type="ECO:0000256" key="1">
    <source>
        <dbReference type="ARBA" id="ARBA00022441"/>
    </source>
</evidence>
<dbReference type="SMART" id="SM00612">
    <property type="entry name" value="Kelch"/>
    <property type="match status" value="2"/>
</dbReference>
<name>A0AAN9BJ29_9CAEN</name>
<dbReference type="Gene3D" id="2.120.10.80">
    <property type="entry name" value="Kelch-type beta propeller"/>
    <property type="match status" value="2"/>
</dbReference>
<dbReference type="PANTHER" id="PTHR46461">
    <property type="entry name" value="KELCH DOMAIN-CONTAINING PROTEIN 3"/>
    <property type="match status" value="1"/>
</dbReference>
<dbReference type="Pfam" id="PF24681">
    <property type="entry name" value="Kelch_KLHDC2_KLHL20_DRC7"/>
    <property type="match status" value="1"/>
</dbReference>
<dbReference type="GO" id="GO:0003682">
    <property type="term" value="F:chromatin binding"/>
    <property type="evidence" value="ECO:0007669"/>
    <property type="project" value="InterPro"/>
</dbReference>
<protein>
    <recommendedName>
        <fullName evidence="4">Kelch domain-containing protein 3</fullName>
    </recommendedName>
</protein>
<dbReference type="PANTHER" id="PTHR46461:SF1">
    <property type="entry name" value="KELCH DOMAIN-CONTAINING PROTEIN 3"/>
    <property type="match status" value="1"/>
</dbReference>
<keyword evidence="1" id="KW-0880">Kelch repeat</keyword>
<evidence type="ECO:0000313" key="2">
    <source>
        <dbReference type="EMBL" id="KAK7104095.1"/>
    </source>
</evidence>
<gene>
    <name evidence="2" type="ORF">V1264_018865</name>
</gene>
<organism evidence="2 3">
    <name type="scientific">Littorina saxatilis</name>
    <dbReference type="NCBI Taxonomy" id="31220"/>
    <lineage>
        <taxon>Eukaryota</taxon>
        <taxon>Metazoa</taxon>
        <taxon>Spiralia</taxon>
        <taxon>Lophotrochozoa</taxon>
        <taxon>Mollusca</taxon>
        <taxon>Gastropoda</taxon>
        <taxon>Caenogastropoda</taxon>
        <taxon>Littorinimorpha</taxon>
        <taxon>Littorinoidea</taxon>
        <taxon>Littorinidae</taxon>
        <taxon>Littorina</taxon>
    </lineage>
</organism>
<accession>A0AAN9BJ29</accession>
<evidence type="ECO:0008006" key="4">
    <source>
        <dbReference type="Google" id="ProtNLM"/>
    </source>
</evidence>
<dbReference type="FunFam" id="2.120.10.80:FF:000134">
    <property type="entry name" value="Kelch domain-containing protein, putative"/>
    <property type="match status" value="1"/>
</dbReference>
<dbReference type="InterPro" id="IPR015915">
    <property type="entry name" value="Kelch-typ_b-propeller"/>
</dbReference>
<proteinExistence type="predicted"/>
<comment type="caution">
    <text evidence="2">The sequence shown here is derived from an EMBL/GenBank/DDBJ whole genome shotgun (WGS) entry which is preliminary data.</text>
</comment>
<dbReference type="InterPro" id="IPR006652">
    <property type="entry name" value="Kelch_1"/>
</dbReference>
<reference evidence="2 3" key="1">
    <citation type="submission" date="2024-02" db="EMBL/GenBank/DDBJ databases">
        <title>Chromosome-scale genome assembly of the rough periwinkle Littorina saxatilis.</title>
        <authorList>
            <person name="De Jode A."/>
            <person name="Faria R."/>
            <person name="Formenti G."/>
            <person name="Sims Y."/>
            <person name="Smith T.P."/>
            <person name="Tracey A."/>
            <person name="Wood J.M.D."/>
            <person name="Zagrodzka Z.B."/>
            <person name="Johannesson K."/>
            <person name="Butlin R.K."/>
            <person name="Leder E.H."/>
        </authorList>
    </citation>
    <scope>NUCLEOTIDE SEQUENCE [LARGE SCALE GENOMIC DNA]</scope>
    <source>
        <strain evidence="2">Snail1</strain>
        <tissue evidence="2">Muscle</tissue>
    </source>
</reference>
<dbReference type="EMBL" id="JBAMIC010000008">
    <property type="protein sequence ID" value="KAK7104095.1"/>
    <property type="molecule type" value="Genomic_DNA"/>
</dbReference>
<dbReference type="Proteomes" id="UP001374579">
    <property type="component" value="Unassembled WGS sequence"/>
</dbReference>
<dbReference type="SUPFAM" id="SSF50965">
    <property type="entry name" value="Galactose oxidase, central domain"/>
    <property type="match status" value="1"/>
</dbReference>
<keyword evidence="3" id="KW-1185">Reference proteome</keyword>
<dbReference type="AlphaFoldDB" id="A0AAN9BJ29"/>
<dbReference type="InterPro" id="IPR052637">
    <property type="entry name" value="KLHDC3-like"/>
</dbReference>
<dbReference type="InterPro" id="IPR011043">
    <property type="entry name" value="Gal_Oxase/kelch_b-propeller"/>
</dbReference>